<keyword evidence="2" id="KW-1185">Reference proteome</keyword>
<accession>A0A1I1YAZ3</accession>
<proteinExistence type="predicted"/>
<gene>
    <name evidence="1" type="ORF">SAMN05216245_102111</name>
</gene>
<dbReference type="STRING" id="1123323.SAMN05216245_102111"/>
<evidence type="ECO:0000313" key="1">
    <source>
        <dbReference type="EMBL" id="SFE16482.1"/>
    </source>
</evidence>
<organism evidence="1 2">
    <name type="scientific">Succiniclasticum ruminis DSM 9236</name>
    <dbReference type="NCBI Taxonomy" id="1123323"/>
    <lineage>
        <taxon>Bacteria</taxon>
        <taxon>Bacillati</taxon>
        <taxon>Bacillota</taxon>
        <taxon>Negativicutes</taxon>
        <taxon>Acidaminococcales</taxon>
        <taxon>Acidaminococcaceae</taxon>
        <taxon>Succiniclasticum</taxon>
    </lineage>
</organism>
<name>A0A1I1YAZ3_9FIRM</name>
<dbReference type="EMBL" id="FONL01000002">
    <property type="protein sequence ID" value="SFE16482.1"/>
    <property type="molecule type" value="Genomic_DNA"/>
</dbReference>
<reference evidence="1 2" key="1">
    <citation type="submission" date="2016-10" db="EMBL/GenBank/DDBJ databases">
        <authorList>
            <person name="de Groot N.N."/>
        </authorList>
    </citation>
    <scope>NUCLEOTIDE SEQUENCE [LARGE SCALE GENOMIC DNA]</scope>
    <source>
        <strain evidence="1 2">DSM 9236</strain>
    </source>
</reference>
<sequence>MALNLTVTTKREKSSSSAIIILNADLPKNWKENLAAQKDQKYQELEKLWYQETYPEIKRQRSRELDQYWAKRRVELGFTEPEE</sequence>
<dbReference type="RefSeq" id="WP_093912695.1">
    <property type="nucleotide sequence ID" value="NZ_FONL01000002.1"/>
</dbReference>
<evidence type="ECO:0000313" key="2">
    <source>
        <dbReference type="Proteomes" id="UP000198896"/>
    </source>
</evidence>
<protein>
    <submittedName>
        <fullName evidence="1">Uncharacterized protein</fullName>
    </submittedName>
</protein>
<dbReference type="AlphaFoldDB" id="A0A1I1YAZ3"/>
<dbReference type="Proteomes" id="UP000198896">
    <property type="component" value="Unassembled WGS sequence"/>
</dbReference>